<keyword evidence="2" id="KW-1185">Reference proteome</keyword>
<sequence length="39" mass="4331">MSGGCSRNQGGTANFSSLTFFKVGDFLFSTNYNTWEVMK</sequence>
<evidence type="ECO:0000313" key="1">
    <source>
        <dbReference type="EMBL" id="EFY04463.1"/>
    </source>
</evidence>
<dbReference type="AlphaFoldDB" id="E8LF64"/>
<accession>E8LF64</accession>
<gene>
    <name evidence="1" type="ORF">HMPREF9443_01504</name>
</gene>
<organism evidence="1 2">
    <name type="scientific">Phascolarctobacterium succinatutens YIT 12067</name>
    <dbReference type="NCBI Taxonomy" id="626939"/>
    <lineage>
        <taxon>Bacteria</taxon>
        <taxon>Bacillati</taxon>
        <taxon>Bacillota</taxon>
        <taxon>Negativicutes</taxon>
        <taxon>Acidaminococcales</taxon>
        <taxon>Acidaminococcaceae</taxon>
        <taxon>Phascolarctobacterium</taxon>
    </lineage>
</organism>
<reference evidence="1 2" key="1">
    <citation type="submission" date="2011-01" db="EMBL/GenBank/DDBJ databases">
        <authorList>
            <person name="Weinstock G."/>
            <person name="Sodergren E."/>
            <person name="Clifton S."/>
            <person name="Fulton L."/>
            <person name="Fulton B."/>
            <person name="Courtney L."/>
            <person name="Fronick C."/>
            <person name="Harrison M."/>
            <person name="Strong C."/>
            <person name="Farmer C."/>
            <person name="Delahaunty K."/>
            <person name="Markovic C."/>
            <person name="Hall O."/>
            <person name="Minx P."/>
            <person name="Tomlinson C."/>
            <person name="Mitreva M."/>
            <person name="Hou S."/>
            <person name="Chen J."/>
            <person name="Wollam A."/>
            <person name="Pepin K.H."/>
            <person name="Johnson M."/>
            <person name="Bhonagiri V."/>
            <person name="Zhang X."/>
            <person name="Suruliraj S."/>
            <person name="Warren W."/>
            <person name="Chinwalla A."/>
            <person name="Mardis E.R."/>
            <person name="Wilson R.K."/>
        </authorList>
    </citation>
    <scope>NUCLEOTIDE SEQUENCE [LARGE SCALE GENOMIC DNA]</scope>
    <source>
        <strain evidence="1 2">YIT 12067</strain>
    </source>
</reference>
<dbReference type="Proteomes" id="UP000004923">
    <property type="component" value="Unassembled WGS sequence"/>
</dbReference>
<evidence type="ECO:0000313" key="2">
    <source>
        <dbReference type="Proteomes" id="UP000004923"/>
    </source>
</evidence>
<dbReference type="EMBL" id="AEVN01000073">
    <property type="protein sequence ID" value="EFY04463.1"/>
    <property type="molecule type" value="Genomic_DNA"/>
</dbReference>
<name>E8LF64_9FIRM</name>
<comment type="caution">
    <text evidence="1">The sequence shown here is derived from an EMBL/GenBank/DDBJ whole genome shotgun (WGS) entry which is preliminary data.</text>
</comment>
<protein>
    <submittedName>
        <fullName evidence="1">Uncharacterized protein</fullName>
    </submittedName>
</protein>
<proteinExistence type="predicted"/>
<dbReference type="HOGENOM" id="CLU_3314331_0_0_9"/>